<dbReference type="RefSeq" id="WP_151893200.1">
    <property type="nucleotide sequence ID" value="NZ_BKCF01000001.1"/>
</dbReference>
<name>A0A5J4FVW3_9FLAO</name>
<feature type="chain" id="PRO_5023883719" evidence="1">
    <location>
        <begin position="23"/>
        <end position="158"/>
    </location>
</feature>
<keyword evidence="3" id="KW-1185">Reference proteome</keyword>
<gene>
    <name evidence="2" type="ORF">ULMS_07800</name>
</gene>
<dbReference type="OrthoDB" id="1399177at2"/>
<organism evidence="2 3">
    <name type="scientific">Patiriisocius marinistellae</name>
    <dbReference type="NCBI Taxonomy" id="2494560"/>
    <lineage>
        <taxon>Bacteria</taxon>
        <taxon>Pseudomonadati</taxon>
        <taxon>Bacteroidota</taxon>
        <taxon>Flavobacteriia</taxon>
        <taxon>Flavobacteriales</taxon>
        <taxon>Flavobacteriaceae</taxon>
        <taxon>Patiriisocius</taxon>
    </lineage>
</organism>
<protein>
    <submittedName>
        <fullName evidence="2">Uncharacterized protein</fullName>
    </submittedName>
</protein>
<feature type="signal peptide" evidence="1">
    <location>
        <begin position="1"/>
        <end position="22"/>
    </location>
</feature>
<dbReference type="Proteomes" id="UP000326994">
    <property type="component" value="Unassembled WGS sequence"/>
</dbReference>
<dbReference type="InterPro" id="IPR046219">
    <property type="entry name" value="DUF6252"/>
</dbReference>
<evidence type="ECO:0000256" key="1">
    <source>
        <dbReference type="SAM" id="SignalP"/>
    </source>
</evidence>
<reference evidence="2 3" key="1">
    <citation type="submission" date="2019-08" db="EMBL/GenBank/DDBJ databases">
        <title>Ulvibacter marinistellae sp. nov., isolated from a starfish, Patiria pectinifera.</title>
        <authorList>
            <person name="Kawano K."/>
            <person name="Ushijima N."/>
            <person name="Kihara M."/>
            <person name="Itoh H."/>
        </authorList>
    </citation>
    <scope>NUCLEOTIDE SEQUENCE [LARGE SCALE GENOMIC DNA]</scope>
    <source>
        <strain evidence="2 3">KK4</strain>
    </source>
</reference>
<keyword evidence="1" id="KW-0732">Signal</keyword>
<evidence type="ECO:0000313" key="2">
    <source>
        <dbReference type="EMBL" id="GEQ85272.1"/>
    </source>
</evidence>
<proteinExistence type="predicted"/>
<dbReference type="Pfam" id="PF19765">
    <property type="entry name" value="DUF6252"/>
    <property type="match status" value="1"/>
</dbReference>
<comment type="caution">
    <text evidence="2">The sequence shown here is derived from an EMBL/GenBank/DDBJ whole genome shotgun (WGS) entry which is preliminary data.</text>
</comment>
<dbReference type="EMBL" id="BKCF01000001">
    <property type="protein sequence ID" value="GEQ85272.1"/>
    <property type="molecule type" value="Genomic_DNA"/>
</dbReference>
<dbReference type="PROSITE" id="PS51257">
    <property type="entry name" value="PROKAR_LIPOPROTEIN"/>
    <property type="match status" value="1"/>
</dbReference>
<evidence type="ECO:0000313" key="3">
    <source>
        <dbReference type="Proteomes" id="UP000326994"/>
    </source>
</evidence>
<sequence>MKITKLFSVLILGLLVTLAACGGDDDNNEEQQGQNSFMATLNGVDYIPQFVTSFKTVSLNNILITGDMGTGETMQLFLSGDVTPGTYEWSTITMAQYSTTGDFEDGGFANTGNVTVTAHNSSEKTISGTFNFTTIPSMSNQTVYTITEGEFSVTYTDI</sequence>
<accession>A0A5J4FVW3</accession>
<dbReference type="AlphaFoldDB" id="A0A5J4FVW3"/>